<dbReference type="PRINTS" id="PR01042">
    <property type="entry name" value="TRNASYNTHASP"/>
</dbReference>
<dbReference type="InterPro" id="IPR004365">
    <property type="entry name" value="NA-bd_OB_tRNA"/>
</dbReference>
<feature type="binding site" evidence="7">
    <location>
        <position position="229"/>
    </location>
    <ligand>
        <name>ATP</name>
        <dbReference type="ChEBI" id="CHEBI:30616"/>
    </ligand>
</feature>
<keyword evidence="4 7" id="KW-0067">ATP-binding</keyword>
<dbReference type="InterPro" id="IPR004115">
    <property type="entry name" value="GAD-like_sf"/>
</dbReference>
<reference evidence="9" key="1">
    <citation type="journal article" date="2022" name="Front. Microbiol.">
        <title>New perspectives on an old grouping: The genomic and phenotypic variability of Oxalobacter formigenes and the implications for calcium oxalate stone prevention.</title>
        <authorList>
            <person name="Chmiel J.A."/>
            <person name="Carr C."/>
            <person name="Stuivenberg G.A."/>
            <person name="Venema R."/>
            <person name="Chanyi R.M."/>
            <person name="Al K.F."/>
            <person name="Giguere D."/>
            <person name="Say H."/>
            <person name="Akouris P.P."/>
            <person name="Dominguez Romero S.A."/>
            <person name="Kwong A."/>
            <person name="Tai V."/>
            <person name="Koval S.F."/>
            <person name="Razvi H."/>
            <person name="Bjazevic J."/>
            <person name="Burton J.P."/>
        </authorList>
    </citation>
    <scope>NUCLEOTIDE SEQUENCE</scope>
    <source>
        <strain evidence="9">OxK</strain>
    </source>
</reference>
<evidence type="ECO:0000256" key="6">
    <source>
        <dbReference type="ARBA" id="ARBA00023146"/>
    </source>
</evidence>
<dbReference type="SUPFAM" id="SSF55681">
    <property type="entry name" value="Class II aaRS and biotin synthetases"/>
    <property type="match status" value="1"/>
</dbReference>
<comment type="subunit">
    <text evidence="7">Homodimer.</text>
</comment>
<feature type="site" description="Important for tRNA non-discrimination" evidence="7">
    <location>
        <position position="83"/>
    </location>
</feature>
<dbReference type="InterPro" id="IPR006195">
    <property type="entry name" value="aa-tRNA-synth_II"/>
</dbReference>
<organism evidence="9">
    <name type="scientific">Oxalobacter aliiformigenes</name>
    <dbReference type="NCBI Taxonomy" id="2946593"/>
    <lineage>
        <taxon>Bacteria</taxon>
        <taxon>Pseudomonadati</taxon>
        <taxon>Pseudomonadota</taxon>
        <taxon>Betaproteobacteria</taxon>
        <taxon>Burkholderiales</taxon>
        <taxon>Oxalobacteraceae</taxon>
        <taxon>Oxalobacter</taxon>
    </lineage>
</organism>
<dbReference type="PANTHER" id="PTHR22594">
    <property type="entry name" value="ASPARTYL/LYSYL-TRNA SYNTHETASE"/>
    <property type="match status" value="1"/>
</dbReference>
<dbReference type="InterPro" id="IPR002312">
    <property type="entry name" value="Asp/Asn-tRNA-synth_IIb"/>
</dbReference>
<evidence type="ECO:0000256" key="1">
    <source>
        <dbReference type="ARBA" id="ARBA00006303"/>
    </source>
</evidence>
<sequence>MSMRTNYCGLTTEALLGQTVTLCGWVHRRRDHGGIIFIDMRDREGLVQVVCDPDRPEVFRIAESIRNEYCLRVTGTVRSRPEGTVNDNLVSGRIEVFCEKLEVLNPSVTPPFQLDDEHLSETTRLTHRVLDLRRPQMQNNLRLRYKVAMEVRKFLDANGFIDIETPMLTKSTPEGARDYLVPSRVNPGEFFALPQSPQLFKQLLMVAGFDRYYQITKCFRDEDLRADRQPEFTQIDCEMSFVSEQEIRDLFENMIRQIFANTMNTELPKPFPVMTHEMAMAKYGSDKPDLRVKMEFTELTDVMKDVPFKVFSNAANMPGGRVAALLVPGGSAEGSGMPRSEIDAYTQFVGIYGAKGLAYIRVNDISKGAAGLQSPIVKNLTDEAIKQILERTGAKNGDLIFFGADKARIVNDSLGALRNKIGYSDFGHAHGLFEDAWKPLWVIDFPMFEYDETEGRWVACHHPFTSPKDGHEDFLESDPGRCRAKAYDMVLNGWELGGGSIRIHKEEVQSKVFTALKIGEAEAKEKFGFLLDALQYGAPPHGGLAFGLDRLVTLMTRSDSIRDVIAFPKTQRAQCLLTQAPSAVSERQLQELHIRLRKIETTQPG</sequence>
<protein>
    <recommendedName>
        <fullName evidence="7">Aspartate--tRNA(Asp/Asn) ligase</fullName>
        <ecNumber evidence="7">6.1.1.23</ecNumber>
    </recommendedName>
    <alternativeName>
        <fullName evidence="7">Aspartyl-tRNA synthetase</fullName>
        <shortName evidence="7">AspRS</shortName>
    </alternativeName>
    <alternativeName>
        <fullName evidence="7">Non-discriminating aspartyl-tRNA synthetase</fullName>
        <shortName evidence="7">ND-AspRS</shortName>
    </alternativeName>
</protein>
<dbReference type="Proteomes" id="UP001164819">
    <property type="component" value="Chromosome"/>
</dbReference>
<dbReference type="InterPro" id="IPR012340">
    <property type="entry name" value="NA-bd_OB-fold"/>
</dbReference>
<comment type="function">
    <text evidence="7">Aspartyl-tRNA synthetase with relaxed tRNA specificity since it is able to aspartylate not only its cognate tRNA(Asp) but also tRNA(Asn). Reaction proceeds in two steps: L-aspartate is first activated by ATP to form Asp-AMP and then transferred to the acceptor end of tRNA(Asp/Asn).</text>
</comment>
<dbReference type="HAMAP" id="MF_00044">
    <property type="entry name" value="Asp_tRNA_synth_type1"/>
    <property type="match status" value="1"/>
</dbReference>
<accession>A0A9E9LBG5</accession>
<feature type="domain" description="Aminoacyl-transfer RNA synthetases class-II family profile" evidence="8">
    <location>
        <begin position="141"/>
        <end position="568"/>
    </location>
</feature>
<dbReference type="PROSITE" id="PS50862">
    <property type="entry name" value="AA_TRNA_LIGASE_II"/>
    <property type="match status" value="1"/>
</dbReference>
<dbReference type="GO" id="GO:0006422">
    <property type="term" value="P:aspartyl-tRNA aminoacylation"/>
    <property type="evidence" value="ECO:0007669"/>
    <property type="project" value="UniProtKB-UniRule"/>
</dbReference>
<dbReference type="Gene3D" id="3.30.1360.30">
    <property type="entry name" value="GAD-like domain"/>
    <property type="match status" value="1"/>
</dbReference>
<dbReference type="SUPFAM" id="SSF50249">
    <property type="entry name" value="Nucleic acid-binding proteins"/>
    <property type="match status" value="1"/>
</dbReference>
<keyword evidence="6 7" id="KW-0030">Aminoacyl-tRNA synthetase</keyword>
<evidence type="ECO:0000256" key="4">
    <source>
        <dbReference type="ARBA" id="ARBA00022840"/>
    </source>
</evidence>
<feature type="site" description="Important for tRNA non-discrimination" evidence="7">
    <location>
        <position position="32"/>
    </location>
</feature>
<feature type="binding site" evidence="7">
    <location>
        <position position="174"/>
    </location>
    <ligand>
        <name>L-aspartate</name>
        <dbReference type="ChEBI" id="CHEBI:29991"/>
    </ligand>
</feature>
<dbReference type="GO" id="GO:0003676">
    <property type="term" value="F:nucleic acid binding"/>
    <property type="evidence" value="ECO:0007669"/>
    <property type="project" value="InterPro"/>
</dbReference>
<dbReference type="CDD" id="cd04317">
    <property type="entry name" value="EcAspRS_like_N"/>
    <property type="match status" value="1"/>
</dbReference>
<dbReference type="InterPro" id="IPR029351">
    <property type="entry name" value="GAD_dom"/>
</dbReference>
<dbReference type="EMBL" id="CP098251">
    <property type="protein sequence ID" value="WAV91311.1"/>
    <property type="molecule type" value="Genomic_DNA"/>
</dbReference>
<dbReference type="InterPro" id="IPR045864">
    <property type="entry name" value="aa-tRNA-synth_II/BPL/LPL"/>
</dbReference>
<dbReference type="GO" id="GO:0004815">
    <property type="term" value="F:aspartate-tRNA ligase activity"/>
    <property type="evidence" value="ECO:0007669"/>
    <property type="project" value="UniProtKB-UniRule"/>
</dbReference>
<dbReference type="Pfam" id="PF02938">
    <property type="entry name" value="GAD"/>
    <property type="match status" value="1"/>
</dbReference>
<feature type="binding site" evidence="7">
    <location>
        <position position="461"/>
    </location>
    <ligand>
        <name>L-aspartate</name>
        <dbReference type="ChEBI" id="CHEBI:29991"/>
    </ligand>
</feature>
<dbReference type="PANTHER" id="PTHR22594:SF5">
    <property type="entry name" value="ASPARTATE--TRNA LIGASE, MITOCHONDRIAL"/>
    <property type="match status" value="1"/>
</dbReference>
<dbReference type="AlphaFoldDB" id="A0A9E9LBG5"/>
<evidence type="ECO:0000313" key="9">
    <source>
        <dbReference type="EMBL" id="WAV91311.1"/>
    </source>
</evidence>
<dbReference type="Gene3D" id="3.30.930.10">
    <property type="entry name" value="Bira Bifunctional Protein, Domain 2"/>
    <property type="match status" value="1"/>
</dbReference>
<feature type="binding site" evidence="7">
    <location>
        <position position="502"/>
    </location>
    <ligand>
        <name>L-aspartate</name>
        <dbReference type="ChEBI" id="CHEBI:29991"/>
    </ligand>
</feature>
<comment type="catalytic activity">
    <reaction evidence="7">
        <text>tRNA(Asx) + L-aspartate + ATP = L-aspartyl-tRNA(Asx) + AMP + diphosphate</text>
        <dbReference type="Rhea" id="RHEA:18349"/>
        <dbReference type="Rhea" id="RHEA-COMP:9710"/>
        <dbReference type="Rhea" id="RHEA-COMP:9711"/>
        <dbReference type="ChEBI" id="CHEBI:29991"/>
        <dbReference type="ChEBI" id="CHEBI:30616"/>
        <dbReference type="ChEBI" id="CHEBI:33019"/>
        <dbReference type="ChEBI" id="CHEBI:78442"/>
        <dbReference type="ChEBI" id="CHEBI:78516"/>
        <dbReference type="ChEBI" id="CHEBI:456215"/>
        <dbReference type="EC" id="6.1.1.23"/>
    </reaction>
</comment>
<feature type="binding site" evidence="7">
    <location>
        <position position="220"/>
    </location>
    <ligand>
        <name>L-aspartate</name>
        <dbReference type="ChEBI" id="CHEBI:29991"/>
    </ligand>
</feature>
<keyword evidence="7" id="KW-0963">Cytoplasm</keyword>
<dbReference type="SUPFAM" id="SSF55261">
    <property type="entry name" value="GAD domain-like"/>
    <property type="match status" value="1"/>
</dbReference>
<evidence type="ECO:0000256" key="3">
    <source>
        <dbReference type="ARBA" id="ARBA00022741"/>
    </source>
</evidence>
<comment type="subcellular location">
    <subcellularLocation>
        <location evidence="7">Cytoplasm</location>
    </subcellularLocation>
</comment>
<feature type="binding site" evidence="7">
    <location>
        <position position="495"/>
    </location>
    <ligand>
        <name>ATP</name>
        <dbReference type="ChEBI" id="CHEBI:30616"/>
    </ligand>
</feature>
<dbReference type="NCBIfam" id="NF001750">
    <property type="entry name" value="PRK00476.1"/>
    <property type="match status" value="1"/>
</dbReference>
<dbReference type="GO" id="GO:0005737">
    <property type="term" value="C:cytoplasm"/>
    <property type="evidence" value="ECO:0007669"/>
    <property type="project" value="UniProtKB-SubCell"/>
</dbReference>
<dbReference type="EC" id="6.1.1.23" evidence="7"/>
<name>A0A9E9LBG5_9BURK</name>
<proteinExistence type="inferred from homology"/>
<feature type="binding site" evidence="7">
    <location>
        <begin position="547"/>
        <end position="550"/>
    </location>
    <ligand>
        <name>ATP</name>
        <dbReference type="ChEBI" id="CHEBI:30616"/>
    </ligand>
</feature>
<comment type="similarity">
    <text evidence="1 7">Belongs to the class-II aminoacyl-tRNA synthetase family. Type 1 subfamily.</text>
</comment>
<dbReference type="Gene3D" id="2.40.50.140">
    <property type="entry name" value="Nucleic acid-binding proteins"/>
    <property type="match status" value="1"/>
</dbReference>
<dbReference type="InterPro" id="IPR004524">
    <property type="entry name" value="Asp-tRNA-ligase_1"/>
</dbReference>
<evidence type="ECO:0000256" key="5">
    <source>
        <dbReference type="ARBA" id="ARBA00022917"/>
    </source>
</evidence>
<gene>
    <name evidence="7 9" type="primary">aspS</name>
    <name evidence="9" type="ORF">NB646_00645</name>
</gene>
<dbReference type="CDD" id="cd00777">
    <property type="entry name" value="AspRS_core"/>
    <property type="match status" value="1"/>
</dbReference>
<evidence type="ECO:0000256" key="2">
    <source>
        <dbReference type="ARBA" id="ARBA00022598"/>
    </source>
</evidence>
<keyword evidence="2 7" id="KW-0436">Ligase</keyword>
<dbReference type="InterPro" id="IPR047089">
    <property type="entry name" value="Asp-tRNA-ligase_1_N"/>
</dbReference>
<dbReference type="GO" id="GO:0050560">
    <property type="term" value="F:aspartate-tRNA(Asn) ligase activity"/>
    <property type="evidence" value="ECO:0007669"/>
    <property type="project" value="UniProtKB-EC"/>
</dbReference>
<dbReference type="RefSeq" id="WP_269315998.1">
    <property type="nucleotide sequence ID" value="NZ_CP098251.1"/>
</dbReference>
<feature type="region of interest" description="Aspartate" evidence="7">
    <location>
        <begin position="198"/>
        <end position="201"/>
    </location>
</feature>
<keyword evidence="3 7" id="KW-0547">Nucleotide-binding</keyword>
<dbReference type="Pfam" id="PF00152">
    <property type="entry name" value="tRNA-synt_2"/>
    <property type="match status" value="1"/>
</dbReference>
<dbReference type="GO" id="GO:0005524">
    <property type="term" value="F:ATP binding"/>
    <property type="evidence" value="ECO:0007669"/>
    <property type="project" value="UniProtKB-UniRule"/>
</dbReference>
<keyword evidence="5 7" id="KW-0648">Protein biosynthesis</keyword>
<evidence type="ECO:0000256" key="7">
    <source>
        <dbReference type="HAMAP-Rule" id="MF_00044"/>
    </source>
</evidence>
<dbReference type="InterPro" id="IPR047090">
    <property type="entry name" value="AspRS_core"/>
</dbReference>
<dbReference type="Pfam" id="PF01336">
    <property type="entry name" value="tRNA_anti-codon"/>
    <property type="match status" value="1"/>
</dbReference>
<feature type="binding site" evidence="7">
    <location>
        <begin position="220"/>
        <end position="222"/>
    </location>
    <ligand>
        <name>ATP</name>
        <dbReference type="ChEBI" id="CHEBI:30616"/>
    </ligand>
</feature>
<evidence type="ECO:0000259" key="8">
    <source>
        <dbReference type="PROSITE" id="PS50862"/>
    </source>
</evidence>
<dbReference type="InterPro" id="IPR004364">
    <property type="entry name" value="Aa-tRNA-synt_II"/>
</dbReference>
<dbReference type="NCBIfam" id="TIGR00459">
    <property type="entry name" value="aspS_bact"/>
    <property type="match status" value="1"/>
</dbReference>